<dbReference type="EMBL" id="ALJK01000167">
    <property type="protein sequence ID" value="EJN84140.1"/>
    <property type="molecule type" value="Genomic_DNA"/>
</dbReference>
<gene>
    <name evidence="1" type="ORF">HMPREF1129_0226</name>
</gene>
<organism evidence="1 2">
    <name type="scientific">Actinomyces naeslundii (strain ATCC 12104 / DSM 43013 / CCUG 2238 / JCM 8349 / NCTC 10301 / Howell 279)</name>
    <dbReference type="NCBI Taxonomy" id="1115803"/>
    <lineage>
        <taxon>Bacteria</taxon>
        <taxon>Bacillati</taxon>
        <taxon>Actinomycetota</taxon>
        <taxon>Actinomycetes</taxon>
        <taxon>Actinomycetales</taxon>
        <taxon>Actinomycetaceae</taxon>
        <taxon>Actinomyces</taxon>
    </lineage>
</organism>
<reference evidence="1 2" key="1">
    <citation type="submission" date="2012-07" db="EMBL/GenBank/DDBJ databases">
        <authorList>
            <person name="Durkin A.S."/>
            <person name="McCorrison J."/>
            <person name="Torralba M."/>
            <person name="Gillis M."/>
            <person name="Methe B."/>
            <person name="Sutton G."/>
            <person name="Nelson K.E."/>
        </authorList>
    </citation>
    <scope>NUCLEOTIDE SEQUENCE [LARGE SCALE GENOMIC DNA]</scope>
    <source>
        <strain evidence="2">ATCC 12104 / DSM 43013 / CCUG 2238 / JCM 8349 / NCTC 10301 / Howell 279</strain>
    </source>
</reference>
<dbReference type="AlphaFoldDB" id="J2ZNM3"/>
<feature type="non-terminal residue" evidence="1">
    <location>
        <position position="80"/>
    </location>
</feature>
<accession>J2ZNM3</accession>
<evidence type="ECO:0008006" key="3">
    <source>
        <dbReference type="Google" id="ProtNLM"/>
    </source>
</evidence>
<name>J2ZNM3_ACTNH</name>
<comment type="caution">
    <text evidence="1">The sequence shown here is derived from an EMBL/GenBank/DDBJ whole genome shotgun (WGS) entry which is preliminary data.</text>
</comment>
<proteinExistence type="predicted"/>
<evidence type="ECO:0000313" key="1">
    <source>
        <dbReference type="EMBL" id="EJN84140.1"/>
    </source>
</evidence>
<dbReference type="Proteomes" id="UP000007814">
    <property type="component" value="Unassembled WGS sequence"/>
</dbReference>
<protein>
    <recommendedName>
        <fullName evidence="3">Epi-inositol hydrolase</fullName>
    </recommendedName>
</protein>
<dbReference type="eggNOG" id="COG3962">
    <property type="taxonomic scope" value="Bacteria"/>
</dbReference>
<sequence length="80" mass="8714">MSNEAYAGTIRLTVAQATIRFLSNQYSERDGVEQRLIAGAFGIFGHGNVAGIGQALLQNEIARADGEQEMPYIMPRNEQG</sequence>
<evidence type="ECO:0000313" key="2">
    <source>
        <dbReference type="Proteomes" id="UP000007814"/>
    </source>
</evidence>